<dbReference type="Pfam" id="PF08432">
    <property type="entry name" value="Vfa1"/>
    <property type="match status" value="1"/>
</dbReference>
<evidence type="ECO:0000313" key="3">
    <source>
        <dbReference type="Proteomes" id="UP000005220"/>
    </source>
</evidence>
<keyword evidence="3" id="KW-1185">Reference proteome</keyword>
<evidence type="ECO:0000256" key="1">
    <source>
        <dbReference type="SAM" id="MobiDB-lite"/>
    </source>
</evidence>
<dbReference type="HOGENOM" id="CLU_088285_2_1_1"/>
<dbReference type="KEGG" id="kaf:KAFR_0B02130"/>
<dbReference type="GO" id="GO:0001671">
    <property type="term" value="F:ATPase activator activity"/>
    <property type="evidence" value="ECO:0007669"/>
    <property type="project" value="EnsemblFungi"/>
</dbReference>
<dbReference type="OrthoDB" id="2158714at2759"/>
<feature type="region of interest" description="Disordered" evidence="1">
    <location>
        <begin position="171"/>
        <end position="199"/>
    </location>
</feature>
<protein>
    <recommendedName>
        <fullName evidence="4">VPS4-associated protein 1</fullName>
    </recommendedName>
</protein>
<feature type="region of interest" description="Disordered" evidence="1">
    <location>
        <begin position="100"/>
        <end position="125"/>
    </location>
</feature>
<dbReference type="FunCoup" id="H2AQ61">
    <property type="interactions" value="29"/>
</dbReference>
<dbReference type="InterPro" id="IPR013640">
    <property type="entry name" value="Vfa1"/>
</dbReference>
<feature type="compositionally biased region" description="Low complexity" evidence="1">
    <location>
        <begin position="185"/>
        <end position="199"/>
    </location>
</feature>
<feature type="compositionally biased region" description="Basic and acidic residues" evidence="1">
    <location>
        <begin position="100"/>
        <end position="112"/>
    </location>
</feature>
<dbReference type="GeneID" id="13882813"/>
<organism evidence="2 3">
    <name type="scientific">Kazachstania africana (strain ATCC 22294 / BCRC 22015 / CBS 2517 / CECT 1963 / NBRC 1671 / NRRL Y-8276)</name>
    <name type="common">Yeast</name>
    <name type="synonym">Kluyveromyces africanus</name>
    <dbReference type="NCBI Taxonomy" id="1071382"/>
    <lineage>
        <taxon>Eukaryota</taxon>
        <taxon>Fungi</taxon>
        <taxon>Dikarya</taxon>
        <taxon>Ascomycota</taxon>
        <taxon>Saccharomycotina</taxon>
        <taxon>Saccharomycetes</taxon>
        <taxon>Saccharomycetales</taxon>
        <taxon>Saccharomycetaceae</taxon>
        <taxon>Kazachstania</taxon>
    </lineage>
</organism>
<dbReference type="Proteomes" id="UP000005220">
    <property type="component" value="Chromosome 2"/>
</dbReference>
<name>H2AQ61_KAZAF</name>
<dbReference type="PANTHER" id="PTHR28218">
    <property type="entry name" value="VPS4-ASSOCIATED PROTEIN 1"/>
    <property type="match status" value="1"/>
</dbReference>
<sequence length="199" mass="23225">MNNEYVRRKVGIRDMKSCLICQKPTTVVLYNKSIPDLIYSCEIHLQDNPQFVLPIQSTEYIRTVERLKILKRELAVANDNDKTGSWDNWVTKIFSSKKSEGEVDDDNSKKANDSATPSPDQADPRKEYNELLDRMAQLQNDVRLFKLSKSMFESRIHQRQMMLKRIELQKREEQSYSNTDPDELTTSFNFPSTPTTKPK</sequence>
<dbReference type="RefSeq" id="XP_003955646.1">
    <property type="nucleotide sequence ID" value="XM_003955597.1"/>
</dbReference>
<dbReference type="GO" id="GO:0005768">
    <property type="term" value="C:endosome"/>
    <property type="evidence" value="ECO:0007669"/>
    <property type="project" value="EnsemblFungi"/>
</dbReference>
<evidence type="ECO:0000313" key="2">
    <source>
        <dbReference type="EMBL" id="CCF56511.1"/>
    </source>
</evidence>
<gene>
    <name evidence="2" type="primary">KAFR0B02130</name>
    <name evidence="2" type="ORF">KAFR_0B02130</name>
</gene>
<dbReference type="eggNOG" id="ENOG502RW3H">
    <property type="taxonomic scope" value="Eukaryota"/>
</dbReference>
<accession>H2AQ61</accession>
<dbReference type="GO" id="GO:0007034">
    <property type="term" value="P:vacuolar transport"/>
    <property type="evidence" value="ECO:0007669"/>
    <property type="project" value="EnsemblFungi"/>
</dbReference>
<reference evidence="2 3" key="1">
    <citation type="journal article" date="2011" name="Proc. Natl. Acad. Sci. U.S.A.">
        <title>Evolutionary erosion of yeast sex chromosomes by mating-type switching accidents.</title>
        <authorList>
            <person name="Gordon J.L."/>
            <person name="Armisen D."/>
            <person name="Proux-Wera E."/>
            <person name="Oheigeartaigh S.S."/>
            <person name="Byrne K.P."/>
            <person name="Wolfe K.H."/>
        </authorList>
    </citation>
    <scope>NUCLEOTIDE SEQUENCE [LARGE SCALE GENOMIC DNA]</scope>
    <source>
        <strain evidence="3">ATCC 22294 / BCRC 22015 / CBS 2517 / CECT 1963 / NBRC 1671 / NRRL Y-8276</strain>
    </source>
</reference>
<dbReference type="EMBL" id="HE650822">
    <property type="protein sequence ID" value="CCF56511.1"/>
    <property type="molecule type" value="Genomic_DNA"/>
</dbReference>
<dbReference type="PANTHER" id="PTHR28218:SF1">
    <property type="entry name" value="VPS4-ASSOCIATED PROTEIN 1"/>
    <property type="match status" value="1"/>
</dbReference>
<proteinExistence type="predicted"/>
<dbReference type="STRING" id="1071382.H2AQ61"/>
<dbReference type="InParanoid" id="H2AQ61"/>
<evidence type="ECO:0008006" key="4">
    <source>
        <dbReference type="Google" id="ProtNLM"/>
    </source>
</evidence>
<dbReference type="AlphaFoldDB" id="H2AQ61"/>